<proteinExistence type="predicted"/>
<evidence type="ECO:0000313" key="2">
    <source>
        <dbReference type="EMBL" id="RZT02629.1"/>
    </source>
</evidence>
<organism evidence="2 3">
    <name type="scientific">Cuneatibacter caecimuris</name>
    <dbReference type="NCBI Taxonomy" id="1796618"/>
    <lineage>
        <taxon>Bacteria</taxon>
        <taxon>Bacillati</taxon>
        <taxon>Bacillota</taxon>
        <taxon>Clostridia</taxon>
        <taxon>Lachnospirales</taxon>
        <taxon>Lachnospiraceae</taxon>
        <taxon>Cuneatibacter</taxon>
    </lineage>
</organism>
<comment type="caution">
    <text evidence="2">The sequence shown here is derived from an EMBL/GenBank/DDBJ whole genome shotgun (WGS) entry which is preliminary data.</text>
</comment>
<protein>
    <submittedName>
        <fullName evidence="2">Zinc ribbon protein</fullName>
    </submittedName>
</protein>
<keyword evidence="3" id="KW-1185">Reference proteome</keyword>
<evidence type="ECO:0000313" key="3">
    <source>
        <dbReference type="Proteomes" id="UP000292927"/>
    </source>
</evidence>
<dbReference type="RefSeq" id="WP_165388803.1">
    <property type="nucleotide sequence ID" value="NZ_SGXF01000001.1"/>
</dbReference>
<dbReference type="Proteomes" id="UP000292927">
    <property type="component" value="Unassembled WGS sequence"/>
</dbReference>
<dbReference type="InterPro" id="IPR026870">
    <property type="entry name" value="Zinc_ribbon_dom"/>
</dbReference>
<dbReference type="AlphaFoldDB" id="A0A4Q7PNS5"/>
<dbReference type="Pfam" id="PF13240">
    <property type="entry name" value="Zn_Ribbon_1"/>
    <property type="match status" value="1"/>
</dbReference>
<gene>
    <name evidence="2" type="ORF">EV209_0751</name>
</gene>
<accession>A0A4Q7PNS5</accession>
<evidence type="ECO:0000259" key="1">
    <source>
        <dbReference type="Pfam" id="PF13240"/>
    </source>
</evidence>
<name>A0A4Q7PNS5_9FIRM</name>
<dbReference type="EMBL" id="SGXF01000001">
    <property type="protein sequence ID" value="RZT02629.1"/>
    <property type="molecule type" value="Genomic_DNA"/>
</dbReference>
<sequence>MAYYCNVCGKPLQGNERVCPYCGALVPDNQEPVKYSDRWNGDQNWLWQA</sequence>
<reference evidence="2 3" key="1">
    <citation type="submission" date="2019-02" db="EMBL/GenBank/DDBJ databases">
        <title>Genomic Encyclopedia of Type Strains, Phase IV (KMG-IV): sequencing the most valuable type-strain genomes for metagenomic binning, comparative biology and taxonomic classification.</title>
        <authorList>
            <person name="Goeker M."/>
        </authorList>
    </citation>
    <scope>NUCLEOTIDE SEQUENCE [LARGE SCALE GENOMIC DNA]</scope>
    <source>
        <strain evidence="2 3">DSM 29486</strain>
    </source>
</reference>
<feature type="domain" description="Zinc-ribbon" evidence="1">
    <location>
        <begin position="4"/>
        <end position="24"/>
    </location>
</feature>